<evidence type="ECO:0000256" key="8">
    <source>
        <dbReference type="ARBA" id="ARBA00023133"/>
    </source>
</evidence>
<evidence type="ECO:0000256" key="7">
    <source>
        <dbReference type="ARBA" id="ARBA00023004"/>
    </source>
</evidence>
<comment type="caution">
    <text evidence="12">Lacks conserved residue(s) required for the propagation of feature annotation.</text>
</comment>
<feature type="binding site" description="axial binding residue" evidence="12">
    <location>
        <position position="13"/>
    </location>
    <ligand>
        <name>Fe-coproporphyrin III</name>
        <dbReference type="ChEBI" id="CHEBI:68438"/>
    </ligand>
    <ligandPart>
        <name>Fe</name>
        <dbReference type="ChEBI" id="CHEBI:18248"/>
    </ligandPart>
</feature>
<keyword evidence="7 12" id="KW-0408">Iron</keyword>
<dbReference type="Pfam" id="PF00762">
    <property type="entry name" value="Ferrochelatase"/>
    <property type="match status" value="1"/>
</dbReference>
<dbReference type="AlphaFoldDB" id="A0A327YDY1"/>
<evidence type="ECO:0000256" key="9">
    <source>
        <dbReference type="ARBA" id="ARBA00023239"/>
    </source>
</evidence>
<keyword evidence="10 12" id="KW-0627">Porphyrin biosynthesis</keyword>
<dbReference type="PANTHER" id="PTHR11108:SF1">
    <property type="entry name" value="FERROCHELATASE, MITOCHONDRIAL"/>
    <property type="match status" value="1"/>
</dbReference>
<dbReference type="CDD" id="cd03411">
    <property type="entry name" value="Ferrochelatase_N"/>
    <property type="match status" value="1"/>
</dbReference>
<keyword evidence="15" id="KW-1185">Reference proteome</keyword>
<feature type="binding site" evidence="12">
    <location>
        <position position="263"/>
    </location>
    <ligand>
        <name>Fe(2+)</name>
        <dbReference type="ChEBI" id="CHEBI:29033"/>
    </ligand>
</feature>
<dbReference type="EMBL" id="QLMH01000010">
    <property type="protein sequence ID" value="RAK18372.1"/>
    <property type="molecule type" value="Genomic_DNA"/>
</dbReference>
<comment type="pathway">
    <text evidence="1 12">Porphyrin-containing compound metabolism; protoheme biosynthesis.</text>
</comment>
<evidence type="ECO:0000256" key="6">
    <source>
        <dbReference type="ARBA" id="ARBA00022723"/>
    </source>
</evidence>
<accession>A0A327YDY1</accession>
<keyword evidence="6 12" id="KW-0479">Metal-binding</keyword>
<comment type="similarity">
    <text evidence="2 12 13">Belongs to the ferrochelatase family.</text>
</comment>
<evidence type="ECO:0000256" key="13">
    <source>
        <dbReference type="RuleBase" id="RU004185"/>
    </source>
</evidence>
<comment type="caution">
    <text evidence="14">The sequence shown here is derived from an EMBL/GenBank/DDBJ whole genome shotgun (WGS) entry which is preliminary data.</text>
</comment>
<dbReference type="HAMAP" id="MF_00323">
    <property type="entry name" value="Ferrochelatase"/>
    <property type="match status" value="1"/>
</dbReference>
<dbReference type="CDD" id="cd00419">
    <property type="entry name" value="Ferrochelatase_C"/>
    <property type="match status" value="1"/>
</dbReference>
<evidence type="ECO:0000256" key="2">
    <source>
        <dbReference type="ARBA" id="ARBA00007718"/>
    </source>
</evidence>
<name>A0A327YDY1_9BACL</name>
<dbReference type="Proteomes" id="UP000248555">
    <property type="component" value="Unassembled WGS sequence"/>
</dbReference>
<dbReference type="InterPro" id="IPR001015">
    <property type="entry name" value="Ferrochelatase"/>
</dbReference>
<evidence type="ECO:0000256" key="11">
    <source>
        <dbReference type="ARBA" id="ARBA00024536"/>
    </source>
</evidence>
<gene>
    <name evidence="12" type="primary">cpfC</name>
    <name evidence="14" type="ORF">B0I26_1102</name>
</gene>
<feature type="binding site" evidence="12">
    <location>
        <position position="30"/>
    </location>
    <ligand>
        <name>Fe-coproporphyrin III</name>
        <dbReference type="ChEBI" id="CHEBI:68438"/>
    </ligand>
</feature>
<comment type="catalytic activity">
    <reaction evidence="11">
        <text>Fe-coproporphyrin III + 2 H(+) = coproporphyrin III + Fe(2+)</text>
        <dbReference type="Rhea" id="RHEA:49572"/>
        <dbReference type="ChEBI" id="CHEBI:15378"/>
        <dbReference type="ChEBI" id="CHEBI:29033"/>
        <dbReference type="ChEBI" id="CHEBI:68438"/>
        <dbReference type="ChEBI" id="CHEBI:131725"/>
        <dbReference type="EC" id="4.99.1.9"/>
    </reaction>
    <physiologicalReaction direction="right-to-left" evidence="11">
        <dbReference type="Rhea" id="RHEA:49574"/>
    </physiologicalReaction>
</comment>
<proteinExistence type="inferred from homology"/>
<dbReference type="NCBIfam" id="TIGR00109">
    <property type="entry name" value="hemH"/>
    <property type="match status" value="1"/>
</dbReference>
<protein>
    <recommendedName>
        <fullName evidence="4 12">Coproporphyrin III ferrochelatase</fullName>
        <ecNumber evidence="3 12">4.99.1.9</ecNumber>
    </recommendedName>
</protein>
<dbReference type="InterPro" id="IPR033644">
    <property type="entry name" value="Ferrochelatase_C"/>
</dbReference>
<comment type="subcellular location">
    <subcellularLocation>
        <location evidence="12">Cytoplasm</location>
    </subcellularLocation>
</comment>
<feature type="binding site" evidence="12">
    <location>
        <position position="125"/>
    </location>
    <ligand>
        <name>Fe-coproporphyrin III</name>
        <dbReference type="ChEBI" id="CHEBI:68438"/>
    </ligand>
</feature>
<sequence length="315" mass="36166">MKKHKMGLLVMAYGTPYKDEDLIPYYTHIRNGKAPSEEMVAELKEKYDYIGGVSPLAEITLKQANLLEKHLNEIQDIFEFEVYLGLKHIHPFIEDAVEKMKENGINEAVSIVLAPHYSTYSIEIYNKRAMGHSQKINGPMIYPINSWYDEPSFIEYWTMKINDILSQMTVSEKEKTMIIFSAHSLPEKILQYHDPYPSQLQHSADLIAGELGFAQYTIAWQSKGNTPESWLEPDVLDLTAELHKSGFTSFIYAPIGFVSDHLEVLYDNDYECFALTKQLNAKYYRPPMPNTHPLFISSLANSVLNEICKQKKVAI</sequence>
<evidence type="ECO:0000313" key="15">
    <source>
        <dbReference type="Proteomes" id="UP000248555"/>
    </source>
</evidence>
<organism evidence="14 15">
    <name type="scientific">Paranoxybacillus vitaminiphilus</name>
    <dbReference type="NCBI Taxonomy" id="581036"/>
    <lineage>
        <taxon>Bacteria</taxon>
        <taxon>Bacillati</taxon>
        <taxon>Bacillota</taxon>
        <taxon>Bacilli</taxon>
        <taxon>Bacillales</taxon>
        <taxon>Anoxybacillaceae</taxon>
        <taxon>Paranoxybacillus</taxon>
    </lineage>
</organism>
<dbReference type="PANTHER" id="PTHR11108">
    <property type="entry name" value="FERROCHELATASE"/>
    <property type="match status" value="1"/>
</dbReference>
<dbReference type="GO" id="GO:0004325">
    <property type="term" value="F:ferrochelatase activity"/>
    <property type="evidence" value="ECO:0007669"/>
    <property type="project" value="UniProtKB-UniRule"/>
</dbReference>
<dbReference type="GO" id="GO:0005737">
    <property type="term" value="C:cytoplasm"/>
    <property type="evidence" value="ECO:0007669"/>
    <property type="project" value="UniProtKB-SubCell"/>
</dbReference>
<evidence type="ECO:0000256" key="3">
    <source>
        <dbReference type="ARBA" id="ARBA00013215"/>
    </source>
</evidence>
<keyword evidence="8 12" id="KW-0350">Heme biosynthesis</keyword>
<dbReference type="GO" id="GO:0046872">
    <property type="term" value="F:metal ion binding"/>
    <property type="evidence" value="ECO:0007669"/>
    <property type="project" value="UniProtKB-KW"/>
</dbReference>
<comment type="function">
    <text evidence="12">Involved in coproporphyrin-dependent heme b biosynthesis. Catalyzes the insertion of ferrous iron into coproporphyrin III to form Fe-coproporphyrin III.</text>
</comment>
<reference evidence="14 15" key="1">
    <citation type="submission" date="2018-06" db="EMBL/GenBank/DDBJ databases">
        <title>Genomic Encyclopedia of Type Strains, Phase III (KMG-III): the genomes of soil and plant-associated and newly described type strains.</title>
        <authorList>
            <person name="Whitman W."/>
        </authorList>
    </citation>
    <scope>NUCLEOTIDE SEQUENCE [LARGE SCALE GENOMIC DNA]</scope>
    <source>
        <strain evidence="14 15">CGMCC 1.8979</strain>
    </source>
</reference>
<evidence type="ECO:0000256" key="12">
    <source>
        <dbReference type="HAMAP-Rule" id="MF_00323"/>
    </source>
</evidence>
<evidence type="ECO:0000256" key="1">
    <source>
        <dbReference type="ARBA" id="ARBA00004744"/>
    </source>
</evidence>
<dbReference type="NCBIfam" id="NF009095">
    <property type="entry name" value="PRK12435.1"/>
    <property type="match status" value="1"/>
</dbReference>
<evidence type="ECO:0000313" key="14">
    <source>
        <dbReference type="EMBL" id="RAK18372.1"/>
    </source>
</evidence>
<dbReference type="SUPFAM" id="SSF53800">
    <property type="entry name" value="Chelatase"/>
    <property type="match status" value="1"/>
</dbReference>
<keyword evidence="5 12" id="KW-0963">Cytoplasm</keyword>
<dbReference type="OrthoDB" id="9776380at2"/>
<evidence type="ECO:0000256" key="5">
    <source>
        <dbReference type="ARBA" id="ARBA00022490"/>
    </source>
</evidence>
<feature type="binding site" evidence="12">
    <location>
        <position position="54"/>
    </location>
    <ligand>
        <name>Fe-coproporphyrin III</name>
        <dbReference type="ChEBI" id="CHEBI:68438"/>
    </ligand>
</feature>
<dbReference type="GO" id="GO:0006783">
    <property type="term" value="P:heme biosynthetic process"/>
    <property type="evidence" value="ECO:0007669"/>
    <property type="project" value="UniProtKB-UniRule"/>
</dbReference>
<feature type="binding site" evidence="12">
    <location>
        <position position="183"/>
    </location>
    <ligand>
        <name>Fe(2+)</name>
        <dbReference type="ChEBI" id="CHEBI:29033"/>
    </ligand>
</feature>
<dbReference type="InterPro" id="IPR033659">
    <property type="entry name" value="Ferrochelatase_N"/>
</dbReference>
<keyword evidence="9 12" id="KW-0456">Lyase</keyword>
<evidence type="ECO:0000256" key="10">
    <source>
        <dbReference type="ARBA" id="ARBA00023244"/>
    </source>
</evidence>
<evidence type="ECO:0000256" key="4">
    <source>
        <dbReference type="ARBA" id="ARBA00019484"/>
    </source>
</evidence>
<dbReference type="RefSeq" id="WP_111645618.1">
    <property type="nucleotide sequence ID" value="NZ_QLMH01000010.1"/>
</dbReference>
<dbReference type="Gene3D" id="3.40.50.1400">
    <property type="match status" value="2"/>
</dbReference>
<dbReference type="UniPathway" id="UPA00252"/>
<dbReference type="FunFam" id="3.40.50.1400:FF:000009">
    <property type="entry name" value="Ferrochelatase"/>
    <property type="match status" value="1"/>
</dbReference>
<dbReference type="EC" id="4.99.1.9" evidence="3 12"/>